<dbReference type="Proteomes" id="UP000265180">
    <property type="component" value="Chromosome 12"/>
</dbReference>
<dbReference type="SMART" id="SM00326">
    <property type="entry name" value="SH3"/>
    <property type="match status" value="1"/>
</dbReference>
<keyword evidence="7" id="KW-0963">Cytoplasm</keyword>
<dbReference type="InterPro" id="IPR036028">
    <property type="entry name" value="SH3-like_dom_sf"/>
</dbReference>
<keyword evidence="9 14" id="KW-0175">Coiled coil</keyword>
<dbReference type="Pfam" id="PF00611">
    <property type="entry name" value="FCH"/>
    <property type="match status" value="1"/>
</dbReference>
<evidence type="ECO:0000256" key="15">
    <source>
        <dbReference type="SAM" id="MobiDB-lite"/>
    </source>
</evidence>
<keyword evidence="12" id="KW-0206">Cytoskeleton</keyword>
<dbReference type="InterPro" id="IPR027267">
    <property type="entry name" value="AH/BAR_dom_sf"/>
</dbReference>
<reference evidence="19" key="4">
    <citation type="submission" date="2025-09" db="UniProtKB">
        <authorList>
            <consortium name="Ensembl"/>
        </authorList>
    </citation>
    <scope>IDENTIFICATION</scope>
    <source>
        <strain evidence="19">HNI</strain>
    </source>
</reference>
<dbReference type="Gene3D" id="1.20.1270.60">
    <property type="entry name" value="Arfaptin homology (AH) domain/BAR domain"/>
    <property type="match status" value="1"/>
</dbReference>
<comment type="similarity">
    <text evidence="4">Belongs to the FNBP1 family.</text>
</comment>
<evidence type="ECO:0000259" key="18">
    <source>
        <dbReference type="PROSITE" id="PS51860"/>
    </source>
</evidence>
<feature type="region of interest" description="Disordered" evidence="15">
    <location>
        <begin position="500"/>
        <end position="547"/>
    </location>
</feature>
<name>A0A3P9M426_ORYLA</name>
<evidence type="ECO:0000256" key="2">
    <source>
        <dbReference type="ARBA" id="ARBA00004245"/>
    </source>
</evidence>
<accession>A0A3P9M426</accession>
<dbReference type="InterPro" id="IPR057870">
    <property type="entry name" value="HR1_TOCA"/>
</dbReference>
<dbReference type="InterPro" id="IPR031160">
    <property type="entry name" value="F_BAR_dom"/>
</dbReference>
<evidence type="ECO:0000256" key="5">
    <source>
        <dbReference type="ARBA" id="ARBA00022443"/>
    </source>
</evidence>
<comment type="subcellular location">
    <subcellularLocation>
        <location evidence="1">Cell membrane</location>
    </subcellularLocation>
    <subcellularLocation>
        <location evidence="3">Cytoplasm</location>
        <location evidence="3">Cell cortex</location>
    </subcellularLocation>
    <subcellularLocation>
        <location evidence="2">Cytoplasm</location>
        <location evidence="2">Cytoskeleton</location>
    </subcellularLocation>
</comment>
<dbReference type="GO" id="GO:0005856">
    <property type="term" value="C:cytoskeleton"/>
    <property type="evidence" value="ECO:0007669"/>
    <property type="project" value="UniProtKB-SubCell"/>
</dbReference>
<reference key="1">
    <citation type="journal article" date="2007" name="Nature">
        <title>The medaka draft genome and insights into vertebrate genome evolution.</title>
        <authorList>
            <person name="Kasahara M."/>
            <person name="Naruse K."/>
            <person name="Sasaki S."/>
            <person name="Nakatani Y."/>
            <person name="Qu W."/>
            <person name="Ahsan B."/>
            <person name="Yamada T."/>
            <person name="Nagayasu Y."/>
            <person name="Doi K."/>
            <person name="Kasai Y."/>
            <person name="Jindo T."/>
            <person name="Kobayashi D."/>
            <person name="Shimada A."/>
            <person name="Toyoda A."/>
            <person name="Kuroki Y."/>
            <person name="Fujiyama A."/>
            <person name="Sasaki T."/>
            <person name="Shimizu A."/>
            <person name="Asakawa S."/>
            <person name="Shimizu N."/>
            <person name="Hashimoto S."/>
            <person name="Yang J."/>
            <person name="Lee Y."/>
            <person name="Matsushima K."/>
            <person name="Sugano S."/>
            <person name="Sakaizumi M."/>
            <person name="Narita T."/>
            <person name="Ohishi K."/>
            <person name="Haga S."/>
            <person name="Ohta F."/>
            <person name="Nomoto H."/>
            <person name="Nogata K."/>
            <person name="Morishita T."/>
            <person name="Endo T."/>
            <person name="Shin-I T."/>
            <person name="Takeda H."/>
            <person name="Morishita S."/>
            <person name="Kohara Y."/>
        </authorList>
    </citation>
    <scope>NUCLEOTIDE SEQUENCE [LARGE SCALE GENOMIC DNA]</scope>
    <source>
        <strain>Hd-rR</strain>
    </source>
</reference>
<feature type="region of interest" description="Disordered" evidence="15">
    <location>
        <begin position="265"/>
        <end position="324"/>
    </location>
</feature>
<keyword evidence="11" id="KW-0472">Membrane</keyword>
<feature type="domain" description="REM-1" evidence="18">
    <location>
        <begin position="404"/>
        <end position="481"/>
    </location>
</feature>
<dbReference type="Pfam" id="PF00018">
    <property type="entry name" value="SH3_1"/>
    <property type="match status" value="1"/>
</dbReference>
<dbReference type="InterPro" id="IPR001060">
    <property type="entry name" value="FCH_dom"/>
</dbReference>
<evidence type="ECO:0000256" key="3">
    <source>
        <dbReference type="ARBA" id="ARBA00004544"/>
    </source>
</evidence>
<evidence type="ECO:0000256" key="8">
    <source>
        <dbReference type="ARBA" id="ARBA00022583"/>
    </source>
</evidence>
<evidence type="ECO:0000259" key="16">
    <source>
        <dbReference type="PROSITE" id="PS50002"/>
    </source>
</evidence>
<dbReference type="Gene3D" id="6.10.140.470">
    <property type="match status" value="1"/>
</dbReference>
<dbReference type="SUPFAM" id="SSF103657">
    <property type="entry name" value="BAR/IMD domain-like"/>
    <property type="match status" value="1"/>
</dbReference>
<feature type="compositionally biased region" description="Basic residues" evidence="15">
    <location>
        <begin position="384"/>
        <end position="393"/>
    </location>
</feature>
<evidence type="ECO:0000313" key="19">
    <source>
        <dbReference type="Ensembl" id="ENSORLP00020027698.1"/>
    </source>
</evidence>
<reference evidence="19" key="3">
    <citation type="submission" date="2025-08" db="UniProtKB">
        <authorList>
            <consortium name="Ensembl"/>
        </authorList>
    </citation>
    <scope>IDENTIFICATION</scope>
    <source>
        <strain evidence="19">HNI</strain>
    </source>
</reference>
<dbReference type="InterPro" id="IPR001452">
    <property type="entry name" value="SH3_domain"/>
</dbReference>
<protein>
    <submittedName>
        <fullName evidence="19">Formin binding protein 1b</fullName>
    </submittedName>
</protein>
<dbReference type="PANTHER" id="PTHR15735">
    <property type="entry name" value="FCH AND DOUBLE SH3 DOMAINS PROTEIN"/>
    <property type="match status" value="1"/>
</dbReference>
<feature type="region of interest" description="Disordered" evidence="15">
    <location>
        <begin position="336"/>
        <end position="416"/>
    </location>
</feature>
<evidence type="ECO:0000256" key="14">
    <source>
        <dbReference type="PROSITE-ProRule" id="PRU01077"/>
    </source>
</evidence>
<dbReference type="GO" id="GO:0008289">
    <property type="term" value="F:lipid binding"/>
    <property type="evidence" value="ECO:0007669"/>
    <property type="project" value="UniProtKB-KW"/>
</dbReference>
<evidence type="ECO:0000256" key="7">
    <source>
        <dbReference type="ARBA" id="ARBA00022490"/>
    </source>
</evidence>
<keyword evidence="8" id="KW-0254">Endocytosis</keyword>
<proteinExistence type="inferred from homology"/>
<dbReference type="GO" id="GO:0006897">
    <property type="term" value="P:endocytosis"/>
    <property type="evidence" value="ECO:0007669"/>
    <property type="project" value="UniProtKB-KW"/>
</dbReference>
<evidence type="ECO:0000256" key="12">
    <source>
        <dbReference type="ARBA" id="ARBA00023212"/>
    </source>
</evidence>
<evidence type="ECO:0000256" key="13">
    <source>
        <dbReference type="PROSITE-ProRule" id="PRU00192"/>
    </source>
</evidence>
<keyword evidence="10" id="KW-0446">Lipid-binding</keyword>
<evidence type="ECO:0000256" key="9">
    <source>
        <dbReference type="ARBA" id="ARBA00023054"/>
    </source>
</evidence>
<feature type="compositionally biased region" description="Basic and acidic residues" evidence="15">
    <location>
        <begin position="367"/>
        <end position="377"/>
    </location>
</feature>
<dbReference type="GO" id="GO:0007165">
    <property type="term" value="P:signal transduction"/>
    <property type="evidence" value="ECO:0007669"/>
    <property type="project" value="InterPro"/>
</dbReference>
<feature type="compositionally biased region" description="Pro residues" evidence="15">
    <location>
        <begin position="341"/>
        <end position="356"/>
    </location>
</feature>
<dbReference type="InterPro" id="IPR011072">
    <property type="entry name" value="HR1_rho-bd"/>
</dbReference>
<evidence type="ECO:0000256" key="4">
    <source>
        <dbReference type="ARBA" id="ARBA00009426"/>
    </source>
</evidence>
<sequence length="619" mass="71416">MSWGTELWDQFDNLEKHTQWGIEYVDKYTKFVKERSEIEISYAKQIRNLSKKYQPKKNSKEEEESKYTFCRAFLTSLNELNDYAGQHEVIAENLTSQIITDLTRYLQELKAERKSHFHDGRKAQQQLESSWKQLESCKKKFERDCKEADRAQQHFERMDADINVTKADVEKRSYHKARQQAQVRHQMAADSKNDYHSYLQKFNQEQHEHYYTVIPNIFQKLQDMEEKRIERLGVCMKTFAEVDRQVLPIVGKCLDGMTSAAEGIEPKTDSNQVVESYKSGFEPPGDVEFEDYGQAMKRTVSENSLSNSRESKEKPAGKSKSKLWPFIKNKNKLMSLLTSPRQPPPAPPASSPPLPSAVPNDPQSPKQPKEPLSHRLNDFMASKPKMHCLRSLRRGGSVPEDFSHLPPEQRRKKLQGKIDELKKDIQKEMDQRDALTKMKDVYVKNPQMGDPASVDPRLAEIAMNIEKLQSEEQKFENWLAEVEERMPSKSETHRKSVIYETQNSTVSNNCAQDRESPDGSYTEEQSAETQVKAVANRTSCAPESDDEFDELETIGTCKALYTFEGQNEGTISVTEGELLYVIEEDKGDGWTRVRRNEEEEGYVPTSYIEVLLETNAKDS</sequence>
<organism evidence="19 20">
    <name type="scientific">Oryzias latipes</name>
    <name type="common">Japanese rice fish</name>
    <name type="synonym">Japanese killifish</name>
    <dbReference type="NCBI Taxonomy" id="8090"/>
    <lineage>
        <taxon>Eukaryota</taxon>
        <taxon>Metazoa</taxon>
        <taxon>Chordata</taxon>
        <taxon>Craniata</taxon>
        <taxon>Vertebrata</taxon>
        <taxon>Euteleostomi</taxon>
        <taxon>Actinopterygii</taxon>
        <taxon>Neopterygii</taxon>
        <taxon>Teleostei</taxon>
        <taxon>Neoteleostei</taxon>
        <taxon>Acanthomorphata</taxon>
        <taxon>Ovalentaria</taxon>
        <taxon>Atherinomorphae</taxon>
        <taxon>Beloniformes</taxon>
        <taxon>Adrianichthyidae</taxon>
        <taxon>Oryziinae</taxon>
        <taxon>Oryzias</taxon>
    </lineage>
</organism>
<evidence type="ECO:0000313" key="20">
    <source>
        <dbReference type="Proteomes" id="UP000265180"/>
    </source>
</evidence>
<dbReference type="Gene3D" id="2.30.30.40">
    <property type="entry name" value="SH3 Domains"/>
    <property type="match status" value="1"/>
</dbReference>
<dbReference type="PANTHER" id="PTHR15735:SF13">
    <property type="entry name" value="FORMIN-BINDING PROTEIN 1"/>
    <property type="match status" value="1"/>
</dbReference>
<dbReference type="FunFam" id="1.20.1270.60:FF:000002">
    <property type="entry name" value="Formin-binding protein 1-like isoform 1"/>
    <property type="match status" value="1"/>
</dbReference>
<evidence type="ECO:0000256" key="11">
    <source>
        <dbReference type="ARBA" id="ARBA00023136"/>
    </source>
</evidence>
<dbReference type="FunFam" id="2.30.30.40:FF:000017">
    <property type="entry name" value="Formin-binding protein 1-like isoform 1"/>
    <property type="match status" value="1"/>
</dbReference>
<feature type="compositionally biased region" description="Polar residues" evidence="15">
    <location>
        <begin position="500"/>
        <end position="511"/>
    </location>
</feature>
<dbReference type="Pfam" id="PF25610">
    <property type="entry name" value="HR1_TOCA"/>
    <property type="match status" value="1"/>
</dbReference>
<dbReference type="PROSITE" id="PS51741">
    <property type="entry name" value="F_BAR"/>
    <property type="match status" value="1"/>
</dbReference>
<dbReference type="GO" id="GO:0005886">
    <property type="term" value="C:plasma membrane"/>
    <property type="evidence" value="ECO:0007669"/>
    <property type="project" value="UniProtKB-SubCell"/>
</dbReference>
<evidence type="ECO:0000256" key="6">
    <source>
        <dbReference type="ARBA" id="ARBA00022475"/>
    </source>
</evidence>
<reference evidence="19 20" key="2">
    <citation type="submission" date="2017-04" db="EMBL/GenBank/DDBJ databases">
        <title>CpG methylation of centromeres and impact of large insertions on vertebrate speciation.</title>
        <authorList>
            <person name="Ichikawa K."/>
            <person name="Yoshimura J."/>
            <person name="Morishita S."/>
        </authorList>
    </citation>
    <scope>NUCLEOTIDE SEQUENCE</scope>
    <source>
        <strain evidence="19 20">HNI</strain>
    </source>
</reference>
<feature type="domain" description="F-BAR" evidence="17">
    <location>
        <begin position="1"/>
        <end position="269"/>
    </location>
</feature>
<keyword evidence="5 13" id="KW-0728">SH3 domain</keyword>
<dbReference type="GO" id="GO:0005938">
    <property type="term" value="C:cell cortex"/>
    <property type="evidence" value="ECO:0007669"/>
    <property type="project" value="UniProtKB-SubCell"/>
</dbReference>
<evidence type="ECO:0000256" key="10">
    <source>
        <dbReference type="ARBA" id="ARBA00023121"/>
    </source>
</evidence>
<dbReference type="SUPFAM" id="SSF50044">
    <property type="entry name" value="SH3-domain"/>
    <property type="match status" value="1"/>
</dbReference>
<dbReference type="AlphaFoldDB" id="A0A3P9M426"/>
<dbReference type="Ensembl" id="ENSORLT00020016400.1">
    <property type="protein sequence ID" value="ENSORLP00020027698.1"/>
    <property type="gene ID" value="ENSORLG00020010834.1"/>
</dbReference>
<dbReference type="PROSITE" id="PS50002">
    <property type="entry name" value="SH3"/>
    <property type="match status" value="1"/>
</dbReference>
<evidence type="ECO:0000256" key="1">
    <source>
        <dbReference type="ARBA" id="ARBA00004236"/>
    </source>
</evidence>
<keyword evidence="6" id="KW-1003">Cell membrane</keyword>
<dbReference type="PROSITE" id="PS51860">
    <property type="entry name" value="REM_1"/>
    <property type="match status" value="1"/>
</dbReference>
<dbReference type="SMART" id="SM00055">
    <property type="entry name" value="FCH"/>
    <property type="match status" value="1"/>
</dbReference>
<feature type="domain" description="SH3" evidence="16">
    <location>
        <begin position="552"/>
        <end position="613"/>
    </location>
</feature>
<evidence type="ECO:0000259" key="17">
    <source>
        <dbReference type="PROSITE" id="PS51741"/>
    </source>
</evidence>